<organism evidence="1 2">
    <name type="scientific">Luminiphilus syltensis NOR5-1B</name>
    <dbReference type="NCBI Taxonomy" id="565045"/>
    <lineage>
        <taxon>Bacteria</taxon>
        <taxon>Pseudomonadati</taxon>
        <taxon>Pseudomonadota</taxon>
        <taxon>Gammaproteobacteria</taxon>
        <taxon>Cellvibrionales</taxon>
        <taxon>Halieaceae</taxon>
        <taxon>Luminiphilus</taxon>
    </lineage>
</organism>
<sequence>MRDYSRPRFFRRARVAPGSAVIAGGNHPAFRTKYRRSST</sequence>
<accession>B8KS02</accession>
<reference evidence="2" key="1">
    <citation type="journal article" date="2013" name="BMC Microbiol.">
        <title>Taxonomy and evolution of bacteriochlorophyll a-containing members of the OM60/NOR5 clade of marine gammaproteobacteria: description of Luminiphilus syltensis gen. nov., sp. nov., reclassification of Haliea rubra as Pseudohaliea rubra gen. nov., comb. nov., and emendation of Chromatocurvus halotolerans.</title>
        <authorList>
            <person name="Spring S."/>
            <person name="Riedel T."/>
            <person name="Sproer C."/>
            <person name="Yan S."/>
            <person name="Harder J."/>
            <person name="Fuchs B.M."/>
        </authorList>
    </citation>
    <scope>NUCLEOTIDE SEQUENCE [LARGE SCALE GENOMIC DNA]</scope>
    <source>
        <strain evidence="2">NOR51-B</strain>
    </source>
</reference>
<dbReference type="AlphaFoldDB" id="B8KS02"/>
<protein>
    <submittedName>
        <fullName evidence="1">Uncharacterized protein</fullName>
    </submittedName>
</protein>
<keyword evidence="2" id="KW-1185">Reference proteome</keyword>
<dbReference type="EMBL" id="DS999411">
    <property type="protein sequence ID" value="EED36981.1"/>
    <property type="molecule type" value="Genomic_DNA"/>
</dbReference>
<dbReference type="HOGENOM" id="CLU_3312298_0_0_6"/>
<name>B8KS02_9GAMM</name>
<evidence type="ECO:0000313" key="1">
    <source>
        <dbReference type="EMBL" id="EED36981.1"/>
    </source>
</evidence>
<proteinExistence type="predicted"/>
<evidence type="ECO:0000313" key="2">
    <source>
        <dbReference type="Proteomes" id="UP000004699"/>
    </source>
</evidence>
<gene>
    <name evidence="1" type="ORF">NOR51B_2934</name>
</gene>
<dbReference type="Proteomes" id="UP000004699">
    <property type="component" value="Unassembled WGS sequence"/>
</dbReference>